<sequence length="74" mass="8706">MIEIGIQLGAIELNWLAKTIRKTSFYIVYLPMDNFLKNIQFTNFSSSTEKLCRAFYLLNYLIDSFLNSLLINIY</sequence>
<proteinExistence type="predicted"/>
<comment type="caution">
    <text evidence="1">The sequence shown here is derived from an EMBL/GenBank/DDBJ whole genome shotgun (WGS) entry which is preliminary data.</text>
</comment>
<accession>A0A3M7RTT3</accession>
<reference evidence="1 2" key="1">
    <citation type="journal article" date="2018" name="Sci. Rep.">
        <title>Genomic signatures of local adaptation to the degree of environmental predictability in rotifers.</title>
        <authorList>
            <person name="Franch-Gras L."/>
            <person name="Hahn C."/>
            <person name="Garcia-Roger E.M."/>
            <person name="Carmona M.J."/>
            <person name="Serra M."/>
            <person name="Gomez A."/>
        </authorList>
    </citation>
    <scope>NUCLEOTIDE SEQUENCE [LARGE SCALE GENOMIC DNA]</scope>
    <source>
        <strain evidence="1">HYR1</strain>
    </source>
</reference>
<dbReference type="Proteomes" id="UP000276133">
    <property type="component" value="Unassembled WGS sequence"/>
</dbReference>
<organism evidence="1 2">
    <name type="scientific">Brachionus plicatilis</name>
    <name type="common">Marine rotifer</name>
    <name type="synonym">Brachionus muelleri</name>
    <dbReference type="NCBI Taxonomy" id="10195"/>
    <lineage>
        <taxon>Eukaryota</taxon>
        <taxon>Metazoa</taxon>
        <taxon>Spiralia</taxon>
        <taxon>Gnathifera</taxon>
        <taxon>Rotifera</taxon>
        <taxon>Eurotatoria</taxon>
        <taxon>Monogononta</taxon>
        <taxon>Pseudotrocha</taxon>
        <taxon>Ploima</taxon>
        <taxon>Brachionidae</taxon>
        <taxon>Brachionus</taxon>
    </lineage>
</organism>
<keyword evidence="2" id="KW-1185">Reference proteome</keyword>
<protein>
    <submittedName>
        <fullName evidence="1">Uncharacterized protein</fullName>
    </submittedName>
</protein>
<evidence type="ECO:0000313" key="2">
    <source>
        <dbReference type="Proteomes" id="UP000276133"/>
    </source>
</evidence>
<dbReference type="AlphaFoldDB" id="A0A3M7RTT3"/>
<gene>
    <name evidence="1" type="ORF">BpHYR1_003829</name>
</gene>
<evidence type="ECO:0000313" key="1">
    <source>
        <dbReference type="EMBL" id="RNA26727.1"/>
    </source>
</evidence>
<name>A0A3M7RTT3_BRAPC</name>
<dbReference type="EMBL" id="REGN01002685">
    <property type="protein sequence ID" value="RNA26727.1"/>
    <property type="molecule type" value="Genomic_DNA"/>
</dbReference>